<keyword evidence="2" id="KW-1185">Reference proteome</keyword>
<sequence>MIGSLLRIAAATGIIVAAAMPSHDVPQLPPSLPFCAYPNGNLDGRPCIYVDPDTGARRRVESTDYRQPMYPPYFQPPGGTK</sequence>
<name>A0A023ZX57_9CAUD</name>
<dbReference type="RefSeq" id="YP_009031620.1">
    <property type="nucleotide sequence ID" value="NC_024138.1"/>
</dbReference>
<dbReference type="GeneID" id="19487548"/>
<evidence type="ECO:0000313" key="2">
    <source>
        <dbReference type="Proteomes" id="UP000024435"/>
    </source>
</evidence>
<accession>A0A023ZX57</accession>
<organism evidence="1 2">
    <name type="scientific">Mycobacterium phage MosMoris</name>
    <dbReference type="NCBI Taxonomy" id="1471542"/>
    <lineage>
        <taxon>Viruses</taxon>
        <taxon>Duplodnaviria</taxon>
        <taxon>Heunggongvirae</taxon>
        <taxon>Uroviricota</taxon>
        <taxon>Caudoviricetes</taxon>
        <taxon>Marvinvirus</taxon>
        <taxon>Marvinvirus mosmoris</taxon>
    </lineage>
</organism>
<proteinExistence type="predicted"/>
<reference evidence="1 2" key="1">
    <citation type="submission" date="2014-03" db="EMBL/GenBank/DDBJ databases">
        <authorList>
            <person name="Bragg J."/>
            <person name="Dehn A."/>
            <person name="Hefner M."/>
            <person name="McHugh D."/>
            <person name="Petersen P."/>
            <person name="Zeba F."/>
            <person name="Zegers G.P."/>
            <person name="Page S.T."/>
            <person name="Bradley K.W."/>
            <person name="Clarke D.Q."/>
            <person name="Lewis M.F."/>
            <person name="Barker L.P."/>
            <person name="Bailey C."/>
            <person name="Asai D.J."/>
            <person name="Garber M.L."/>
            <person name="Bowman C.A."/>
            <person name="Russell D.A."/>
            <person name="Pope W.H."/>
            <person name="Jacobs-Sera D."/>
            <person name="Hendrix R.W."/>
            <person name="Hatfull G.F."/>
        </authorList>
    </citation>
    <scope>NUCLEOTIDE SEQUENCE [LARGE SCALE GENOMIC DNA]</scope>
</reference>
<dbReference type="EMBL" id="KJ538721">
    <property type="protein sequence ID" value="AHY84184.1"/>
    <property type="molecule type" value="Genomic_DNA"/>
</dbReference>
<dbReference type="Proteomes" id="UP000024435">
    <property type="component" value="Segment"/>
</dbReference>
<gene>
    <name evidence="1" type="primary">110</name>
    <name evidence="1" type="ORF">PBI_MOSMORIS_110</name>
</gene>
<protein>
    <submittedName>
        <fullName evidence="1">Uncharacterized protein</fullName>
    </submittedName>
</protein>
<dbReference type="KEGG" id="vg:19487548"/>
<evidence type="ECO:0000313" key="1">
    <source>
        <dbReference type="EMBL" id="AHY84184.1"/>
    </source>
</evidence>